<evidence type="ECO:0000313" key="2">
    <source>
        <dbReference type="Proteomes" id="UP000030661"/>
    </source>
</evidence>
<dbReference type="EMBL" id="DF820464">
    <property type="protein sequence ID" value="GAK55871.1"/>
    <property type="molecule type" value="Genomic_DNA"/>
</dbReference>
<dbReference type="Gene3D" id="3.30.2020.10">
    <property type="entry name" value="NE0471-like N-terminal domain"/>
    <property type="match status" value="1"/>
</dbReference>
<keyword evidence="2" id="KW-1185">Reference proteome</keyword>
<dbReference type="Proteomes" id="UP000030661">
    <property type="component" value="Unassembled WGS sequence"/>
</dbReference>
<dbReference type="AlphaFoldDB" id="A0A081BU66"/>
<dbReference type="Pfam" id="PF10387">
    <property type="entry name" value="DUF2442"/>
    <property type="match status" value="1"/>
</dbReference>
<evidence type="ECO:0008006" key="3">
    <source>
        <dbReference type="Google" id="ProtNLM"/>
    </source>
</evidence>
<accession>A0A081BU66</accession>
<sequence length="91" mass="10625">MVKITHLEVLEPFQLHLVFDDGVEKIIDGTQFIGEDSFTKPLADPLYFKQVQIYKNGRGIYWSNDYDICPDNLRYYIHAIETRSLQTTQVA</sequence>
<proteinExistence type="predicted"/>
<dbReference type="InterPro" id="IPR018841">
    <property type="entry name" value="DUF2442"/>
</dbReference>
<evidence type="ECO:0000313" key="1">
    <source>
        <dbReference type="EMBL" id="GAK55871.1"/>
    </source>
</evidence>
<organism evidence="1">
    <name type="scientific">Vecturithrix granuli</name>
    <dbReference type="NCBI Taxonomy" id="1499967"/>
    <lineage>
        <taxon>Bacteria</taxon>
        <taxon>Candidatus Moduliflexota</taxon>
        <taxon>Candidatus Vecturitrichia</taxon>
        <taxon>Candidatus Vecturitrichales</taxon>
        <taxon>Candidatus Vecturitrichaceae</taxon>
        <taxon>Candidatus Vecturithrix</taxon>
    </lineage>
</organism>
<gene>
    <name evidence="1" type="ORF">U27_02832</name>
</gene>
<protein>
    <recommendedName>
        <fullName evidence="3">DUF2442 domain-containing protein</fullName>
    </recommendedName>
</protein>
<reference evidence="1" key="1">
    <citation type="journal article" date="2015" name="PeerJ">
        <title>First genomic representation of candidate bacterial phylum KSB3 points to enhanced environmental sensing as a trigger of wastewater bulking.</title>
        <authorList>
            <person name="Sekiguchi Y."/>
            <person name="Ohashi A."/>
            <person name="Parks D.H."/>
            <person name="Yamauchi T."/>
            <person name="Tyson G.W."/>
            <person name="Hugenholtz P."/>
        </authorList>
    </citation>
    <scope>NUCLEOTIDE SEQUENCE [LARGE SCALE GENOMIC DNA]</scope>
</reference>
<name>A0A081BU66_VECG1</name>
<dbReference type="InterPro" id="IPR036782">
    <property type="entry name" value="NE0471-like_N"/>
</dbReference>
<dbReference type="SUPFAM" id="SSF143880">
    <property type="entry name" value="NE0471 N-terminal domain-like"/>
    <property type="match status" value="1"/>
</dbReference>
<dbReference type="HOGENOM" id="CLU_153045_6_0_0"/>